<dbReference type="SUPFAM" id="SSF47240">
    <property type="entry name" value="Ferritin-like"/>
    <property type="match status" value="1"/>
</dbReference>
<dbReference type="PIRSF" id="PIRSF029477">
    <property type="entry name" value="UCP029477"/>
    <property type="match status" value="1"/>
</dbReference>
<accession>A0A7K1TY49</accession>
<protein>
    <submittedName>
        <fullName evidence="2">PA2169 family four-helix-bundle protein</fullName>
    </submittedName>
</protein>
<dbReference type="InterPro" id="IPR012347">
    <property type="entry name" value="Ferritin-like"/>
</dbReference>
<dbReference type="EMBL" id="WRXN01000001">
    <property type="protein sequence ID" value="MVT07029.1"/>
    <property type="molecule type" value="Genomic_DNA"/>
</dbReference>
<dbReference type="InterPro" id="IPR011971">
    <property type="entry name" value="CHP02284"/>
</dbReference>
<evidence type="ECO:0000259" key="1">
    <source>
        <dbReference type="Pfam" id="PF09537"/>
    </source>
</evidence>
<dbReference type="AlphaFoldDB" id="A0A7K1TY49"/>
<sequence length="153" mass="17393">MQLDEKLVEALHDLVKINNDRIEGYRKAIASTEDADLKALFLRMADESRMYIEQLNEVLLQAGSDAENGTSIYGRIYRAWIDVKATFTGHDRHSILAACEYGEDAAQRTYEDILRSAISMPYSVRELIANQKGALRSSHDTVKTYRNLEKAVH</sequence>
<gene>
    <name evidence="2" type="ORF">GO493_02060</name>
</gene>
<dbReference type="Proteomes" id="UP000461730">
    <property type="component" value="Unassembled WGS sequence"/>
</dbReference>
<organism evidence="2 3">
    <name type="scientific">Chitinophaga tropicalis</name>
    <dbReference type="NCBI Taxonomy" id="2683588"/>
    <lineage>
        <taxon>Bacteria</taxon>
        <taxon>Pseudomonadati</taxon>
        <taxon>Bacteroidota</taxon>
        <taxon>Chitinophagia</taxon>
        <taxon>Chitinophagales</taxon>
        <taxon>Chitinophagaceae</taxon>
        <taxon>Chitinophaga</taxon>
    </lineage>
</organism>
<dbReference type="NCBIfam" id="TIGR02284">
    <property type="entry name" value="PA2169 family four-helix-bundle protein"/>
    <property type="match status" value="1"/>
</dbReference>
<feature type="domain" description="DUF2383" evidence="1">
    <location>
        <begin position="8"/>
        <end position="115"/>
    </location>
</feature>
<dbReference type="RefSeq" id="WP_157304397.1">
    <property type="nucleotide sequence ID" value="NZ_WRXN01000001.1"/>
</dbReference>
<dbReference type="InterPro" id="IPR019052">
    <property type="entry name" value="DUF2383"/>
</dbReference>
<keyword evidence="3" id="KW-1185">Reference proteome</keyword>
<evidence type="ECO:0000313" key="2">
    <source>
        <dbReference type="EMBL" id="MVT07029.1"/>
    </source>
</evidence>
<name>A0A7K1TY49_9BACT</name>
<dbReference type="InterPro" id="IPR016920">
    <property type="entry name" value="UCP029477"/>
</dbReference>
<evidence type="ECO:0000313" key="3">
    <source>
        <dbReference type="Proteomes" id="UP000461730"/>
    </source>
</evidence>
<reference evidence="2 3" key="1">
    <citation type="submission" date="2019-12" db="EMBL/GenBank/DDBJ databases">
        <title>Chitinophaga sp. strain ysch24 (GDMCC 1.1355), whole genome shotgun sequence.</title>
        <authorList>
            <person name="Zhang X."/>
        </authorList>
    </citation>
    <scope>NUCLEOTIDE SEQUENCE [LARGE SCALE GENOMIC DNA]</scope>
    <source>
        <strain evidence="3">ysch24</strain>
    </source>
</reference>
<proteinExistence type="predicted"/>
<dbReference type="Pfam" id="PF09537">
    <property type="entry name" value="DUF2383"/>
    <property type="match status" value="1"/>
</dbReference>
<comment type="caution">
    <text evidence="2">The sequence shown here is derived from an EMBL/GenBank/DDBJ whole genome shotgun (WGS) entry which is preliminary data.</text>
</comment>
<dbReference type="InterPro" id="IPR009078">
    <property type="entry name" value="Ferritin-like_SF"/>
</dbReference>
<dbReference type="Gene3D" id="1.20.1260.10">
    <property type="match status" value="1"/>
</dbReference>